<feature type="domain" description="Laminin G" evidence="18">
    <location>
        <begin position="2644"/>
        <end position="2823"/>
    </location>
</feature>
<feature type="domain" description="Cadherin" evidence="20">
    <location>
        <begin position="1660"/>
        <end position="1765"/>
    </location>
</feature>
<dbReference type="SMART" id="SM00181">
    <property type="entry name" value="EGF"/>
    <property type="match status" value="4"/>
</dbReference>
<dbReference type="FunCoup" id="A0A482WJQ2">
    <property type="interactions" value="154"/>
</dbReference>
<feature type="domain" description="Cadherin" evidence="20">
    <location>
        <begin position="287"/>
        <end position="394"/>
    </location>
</feature>
<dbReference type="SMR" id="A0A482WJQ2"/>
<dbReference type="FunFam" id="2.60.40.60:FF:000118">
    <property type="entry name" value="protocadherin Fat 4"/>
    <property type="match status" value="1"/>
</dbReference>
<dbReference type="PROSITE" id="PS00232">
    <property type="entry name" value="CADHERIN_1"/>
    <property type="match status" value="6"/>
</dbReference>
<dbReference type="PANTHER" id="PTHR24027">
    <property type="entry name" value="CADHERIN-23"/>
    <property type="match status" value="1"/>
</dbReference>
<dbReference type="FunFam" id="2.60.40.60:FF:000101">
    <property type="entry name" value="FAT atypical cadherin 4"/>
    <property type="match status" value="1"/>
</dbReference>
<feature type="disulfide bond" evidence="15">
    <location>
        <begin position="2330"/>
        <end position="2339"/>
    </location>
</feature>
<feature type="domain" description="EGF-like" evidence="19">
    <location>
        <begin position="2225"/>
        <end position="2261"/>
    </location>
</feature>
<feature type="compositionally biased region" description="Low complexity" evidence="16">
    <location>
        <begin position="3043"/>
        <end position="3052"/>
    </location>
</feature>
<evidence type="ECO:0000256" key="5">
    <source>
        <dbReference type="ARBA" id="ARBA00022692"/>
    </source>
</evidence>
<evidence type="ECO:0000256" key="16">
    <source>
        <dbReference type="SAM" id="MobiDB-lite"/>
    </source>
</evidence>
<dbReference type="Pfam" id="PF00008">
    <property type="entry name" value="EGF"/>
    <property type="match status" value="2"/>
</dbReference>
<keyword evidence="8 14" id="KW-0106">Calcium</keyword>
<feature type="region of interest" description="Disordered" evidence="16">
    <location>
        <begin position="3277"/>
        <end position="3348"/>
    </location>
</feature>
<dbReference type="GO" id="GO:0048638">
    <property type="term" value="P:regulation of developmental growth"/>
    <property type="evidence" value="ECO:0007669"/>
    <property type="project" value="UniProtKB-ARBA"/>
</dbReference>
<evidence type="ECO:0000256" key="8">
    <source>
        <dbReference type="ARBA" id="ARBA00022837"/>
    </source>
</evidence>
<keyword evidence="9" id="KW-0130">Cell adhesion</keyword>
<dbReference type="FunFam" id="2.60.120.200:FF:000207">
    <property type="entry name" value="Cadherin-related tumor suppressor"/>
    <property type="match status" value="1"/>
</dbReference>
<feature type="compositionally biased region" description="Low complexity" evidence="16">
    <location>
        <begin position="2553"/>
        <end position="2565"/>
    </location>
</feature>
<gene>
    <name evidence="21" type="ORF">LSTR_LSTR010138</name>
</gene>
<dbReference type="FunFam" id="2.60.40.60:FF:000106">
    <property type="entry name" value="FAT atypical cadherin 4"/>
    <property type="match status" value="1"/>
</dbReference>
<dbReference type="GO" id="GO:0035159">
    <property type="term" value="P:regulation of tube length, open tracheal system"/>
    <property type="evidence" value="ECO:0007669"/>
    <property type="project" value="UniProtKB-ARBA"/>
</dbReference>
<feature type="transmembrane region" description="Helical" evidence="17">
    <location>
        <begin position="2841"/>
        <end position="2864"/>
    </location>
</feature>
<feature type="compositionally biased region" description="Polar residues" evidence="16">
    <location>
        <begin position="3206"/>
        <end position="3224"/>
    </location>
</feature>
<comment type="caution">
    <text evidence="21">The sequence shown here is derived from an EMBL/GenBank/DDBJ whole genome shotgun (WGS) entry which is preliminary data.</text>
</comment>
<feature type="compositionally biased region" description="Polar residues" evidence="16">
    <location>
        <begin position="3241"/>
        <end position="3256"/>
    </location>
</feature>
<dbReference type="InterPro" id="IPR015919">
    <property type="entry name" value="Cadherin-like_sf"/>
</dbReference>
<accession>A0A482WJQ2</accession>
<organism evidence="21 22">
    <name type="scientific">Laodelphax striatellus</name>
    <name type="common">Small brown planthopper</name>
    <name type="synonym">Delphax striatella</name>
    <dbReference type="NCBI Taxonomy" id="195883"/>
    <lineage>
        <taxon>Eukaryota</taxon>
        <taxon>Metazoa</taxon>
        <taxon>Ecdysozoa</taxon>
        <taxon>Arthropoda</taxon>
        <taxon>Hexapoda</taxon>
        <taxon>Insecta</taxon>
        <taxon>Pterygota</taxon>
        <taxon>Neoptera</taxon>
        <taxon>Paraneoptera</taxon>
        <taxon>Hemiptera</taxon>
        <taxon>Auchenorrhyncha</taxon>
        <taxon>Fulgoroidea</taxon>
        <taxon>Delphacidae</taxon>
        <taxon>Criomorphinae</taxon>
        <taxon>Laodelphax</taxon>
    </lineage>
</organism>
<proteinExistence type="predicted"/>
<feature type="domain" description="Cadherin" evidence="20">
    <location>
        <begin position="1872"/>
        <end position="1979"/>
    </location>
</feature>
<feature type="region of interest" description="Disordered" evidence="16">
    <location>
        <begin position="3206"/>
        <end position="3256"/>
    </location>
</feature>
<feature type="domain" description="EGF-like" evidence="19">
    <location>
        <begin position="2304"/>
        <end position="2340"/>
    </location>
</feature>
<name>A0A482WJQ2_LAOST</name>
<feature type="domain" description="Cadherin" evidence="20">
    <location>
        <begin position="1131"/>
        <end position="1231"/>
    </location>
</feature>
<dbReference type="FunFam" id="2.60.40.60:FF:000037">
    <property type="entry name" value="FAT atypical cadherin 1"/>
    <property type="match status" value="1"/>
</dbReference>
<feature type="domain" description="Laminin G" evidence="18">
    <location>
        <begin position="2341"/>
        <end position="2545"/>
    </location>
</feature>
<evidence type="ECO:0000256" key="13">
    <source>
        <dbReference type="ARBA" id="ARBA00023180"/>
    </source>
</evidence>
<comment type="subcellular location">
    <subcellularLocation>
        <location evidence="1">Apical cell membrane</location>
    </subcellularLocation>
    <subcellularLocation>
        <location evidence="2">Cell membrane</location>
        <topology evidence="2">Single-pass type I membrane protein</topology>
    </subcellularLocation>
</comment>
<feature type="domain" description="Cadherin" evidence="20">
    <location>
        <begin position="1028"/>
        <end position="1131"/>
    </location>
</feature>
<feature type="domain" description="Cadherin" evidence="20">
    <location>
        <begin position="1451"/>
        <end position="1555"/>
    </location>
</feature>
<feature type="disulfide bond" evidence="15">
    <location>
        <begin position="2251"/>
        <end position="2260"/>
    </location>
</feature>
<evidence type="ECO:0000256" key="4">
    <source>
        <dbReference type="ARBA" id="ARBA00022536"/>
    </source>
</evidence>
<dbReference type="PROSITE" id="PS50268">
    <property type="entry name" value="CADHERIN_2"/>
    <property type="match status" value="18"/>
</dbReference>
<dbReference type="SMART" id="SM00112">
    <property type="entry name" value="CA"/>
    <property type="match status" value="18"/>
</dbReference>
<evidence type="ECO:0000256" key="11">
    <source>
        <dbReference type="ARBA" id="ARBA00023136"/>
    </source>
</evidence>
<feature type="domain" description="Cadherin" evidence="20">
    <location>
        <begin position="1766"/>
        <end position="1871"/>
    </location>
</feature>
<dbReference type="SMART" id="SM00282">
    <property type="entry name" value="LamG"/>
    <property type="match status" value="2"/>
</dbReference>
<evidence type="ECO:0000256" key="2">
    <source>
        <dbReference type="ARBA" id="ARBA00004251"/>
    </source>
</evidence>
<dbReference type="GO" id="GO:0045296">
    <property type="term" value="F:cadherin binding"/>
    <property type="evidence" value="ECO:0007669"/>
    <property type="project" value="TreeGrafter"/>
</dbReference>
<feature type="domain" description="Cadherin" evidence="20">
    <location>
        <begin position="394"/>
        <end position="498"/>
    </location>
</feature>
<reference evidence="21 22" key="1">
    <citation type="journal article" date="2017" name="Gigascience">
        <title>Genome sequence of the small brown planthopper, Laodelphax striatellus.</title>
        <authorList>
            <person name="Zhu J."/>
            <person name="Jiang F."/>
            <person name="Wang X."/>
            <person name="Yang P."/>
            <person name="Bao Y."/>
            <person name="Zhao W."/>
            <person name="Wang W."/>
            <person name="Lu H."/>
            <person name="Wang Q."/>
            <person name="Cui N."/>
            <person name="Li J."/>
            <person name="Chen X."/>
            <person name="Luo L."/>
            <person name="Yu J."/>
            <person name="Kang L."/>
            <person name="Cui F."/>
        </authorList>
    </citation>
    <scope>NUCLEOTIDE SEQUENCE [LARGE SCALE GENOMIC DNA]</scope>
    <source>
        <strain evidence="21">Lst14</strain>
    </source>
</reference>
<evidence type="ECO:0000256" key="14">
    <source>
        <dbReference type="PROSITE-ProRule" id="PRU00043"/>
    </source>
</evidence>
<dbReference type="InterPro" id="IPR001881">
    <property type="entry name" value="EGF-like_Ca-bd_dom"/>
</dbReference>
<dbReference type="FunFam" id="2.60.40.60:FF:000286">
    <property type="entry name" value="Cadherin-related tumor suppressor"/>
    <property type="match status" value="1"/>
</dbReference>
<feature type="domain" description="Cadherin" evidence="20">
    <location>
        <begin position="1232"/>
        <end position="1342"/>
    </location>
</feature>
<dbReference type="GO" id="GO:0005509">
    <property type="term" value="F:calcium ion binding"/>
    <property type="evidence" value="ECO:0007669"/>
    <property type="project" value="UniProtKB-UniRule"/>
</dbReference>
<feature type="domain" description="Cadherin" evidence="20">
    <location>
        <begin position="599"/>
        <end position="707"/>
    </location>
</feature>
<dbReference type="FunFam" id="2.10.25.10:FF:000594">
    <property type="entry name" value="cadherin-related tumor suppressor"/>
    <property type="match status" value="1"/>
</dbReference>
<dbReference type="FunFam" id="2.60.40.60:FF:000033">
    <property type="entry name" value="FAT atypical cadherin 1"/>
    <property type="match status" value="2"/>
</dbReference>
<evidence type="ECO:0000259" key="20">
    <source>
        <dbReference type="PROSITE" id="PS50268"/>
    </source>
</evidence>
<dbReference type="GO" id="GO:0016477">
    <property type="term" value="P:cell migration"/>
    <property type="evidence" value="ECO:0007669"/>
    <property type="project" value="TreeGrafter"/>
</dbReference>
<dbReference type="EMBL" id="QKKF02033837">
    <property type="protein sequence ID" value="RZF33482.1"/>
    <property type="molecule type" value="Genomic_DNA"/>
</dbReference>
<dbReference type="Gene3D" id="2.10.25.10">
    <property type="entry name" value="Laminin"/>
    <property type="match status" value="4"/>
</dbReference>
<evidence type="ECO:0000256" key="7">
    <source>
        <dbReference type="ARBA" id="ARBA00022737"/>
    </source>
</evidence>
<dbReference type="InterPro" id="IPR000742">
    <property type="entry name" value="EGF"/>
</dbReference>
<feature type="domain" description="Cadherin" evidence="20">
    <location>
        <begin position="1556"/>
        <end position="1659"/>
    </location>
</feature>
<feature type="region of interest" description="Disordered" evidence="16">
    <location>
        <begin position="2533"/>
        <end position="2565"/>
    </location>
</feature>
<dbReference type="PROSITE" id="PS00022">
    <property type="entry name" value="EGF_1"/>
    <property type="match status" value="4"/>
</dbReference>
<dbReference type="GO" id="GO:0051239">
    <property type="term" value="P:regulation of multicellular organismal process"/>
    <property type="evidence" value="ECO:0007669"/>
    <property type="project" value="UniProtKB-ARBA"/>
</dbReference>
<dbReference type="FunFam" id="2.60.40.60:FF:000020">
    <property type="entry name" value="Dachsous cadherin-related 1b"/>
    <property type="match status" value="2"/>
</dbReference>
<dbReference type="FunFam" id="2.60.40.60:FF:000080">
    <property type="entry name" value="FAT atypical cadherin 1"/>
    <property type="match status" value="2"/>
</dbReference>
<sequence length="3404" mass="369221">MVYETLLDSGQTNTGIFRKSDEKERLFENGQQETLTHMHASSFLLSLFRWLSFNNLSGWPLCLSRLRVRVKILDRNDSPPTFQESSLHLSVSEDMAAGQEVSVLKATDPDTPGPISYTLVSGDEGKFEVDAATGSLRLKDSLDRETRDIYKLLVRASDGVQSTEAVVTVQVLDTNDNAPAFAESAYSFDVAENAGRGWRVGRVEARDDDLGANGLLSYSVVSDWANDVFALNPNTGVFTLTARLDYEEVQHYIFVVQAQDAGRPSLSSTLTVYFNVIDLNDNAPLFDPMSYSNEMLENVPPGTSVVTVTATDLDSGDNGRLEYSIASGDEEGMFRIEESNGTIYTRRELDRETRSLYNLVVAASDQASPPQARLSSTVQVSIVLKDVNDVAPEFITPNETSVAENMPAGTVVLAVKAVDRDEGRNGYIEYSLVSDQYNGLFSLGPVDGLLRVVGKLDRETKANYTLRVRAKDRGDPPLATQADILVRVLDENDNSPVFDPKQYSASTCLFVQISATDLDEGANGRVRYSIVSGDDNRDFSVAEDSGMVRVAKNLNYERKSRYTLTVRADDCAEGSAARHDTALVSISVADINDNPPAFLDSPYVAYVVENCLPPPSAGQRIIRVHAHDADTQPFNGRVRYFLKDGDADLFRVNASTGDLSLLAALDRERQPRYTLTVVAMDTGTPPLTGSGTVHIIVQDVNDHSPEFERQIYSVTIAENMPIGSTVLRAEATDKDEGLNAKIKYSLLGDNVERFTVDADLGIILTAVQLDREDTSVYYLTLIAQDCSLTEPRATAVNLTITVADENDNAPPFSSSKFTIHIPGRTQPGQFVFGARAVDDDIGMNSLITYFLGGEDAGKFTINQNTGVIKAAEELRLDDRSGGDDTVYQLEIKASDSGQEPKSAIANLVVKLWPAHLFPTITAPKITMFTLPEDVAAGRVITKINAFSPKPGSVGGVRFAIAGGNIGEALRIDSNTGEVLVSGSGLDYETAPQYEVWIEARDSDVPPLRTVIQLIINVTDANDNPPVMETSLYNPMVLEEEPPSQQVVTVHATDADSGLNGKVRYRLINDGDGAFSLDPETGEIVTNFKLDREETPSYSLVVEAVDQGTPHLTGTSTVLITVLDKNDNPPRFTRLFSVNVTENAEPGSFVIRVTSSDLDIGENANATYSFTENPGKKFAIDPIAGNVTVVGTLDRETQDEYLLKVAAVDGSWRAETPITITIQDQNDNAPEFEHSYYSFNFPELQRNVVFVGQVLATDRDKQGPNSVISYSLKHPSDLFTVDPASGELFSKRGLRYKYTALDSSPENQYSLTVLATDNGKPPMSSECLVTVNVVDANNNAPKFEQREYFSPVPEKAVTGQQILRVKAKDELDFGINAEVEYAKVGGNGSDLFSIGKSSGWISVTKSFEGTGKLNKQYVLKIRAMDHGVPPQQDQVTVTLVITGENRYSPIFTAISYQVIVPENEPVGSTIVTVAAADGDEGPNGMVRYSISSGNDQKHFMINPVTGAVSILQELDFDTVHEYKLNITATDLGFEPRHTKATLTVTLTDINDNAPSFNQTVYEAYIPENSPPKTFVYQVKAEDIDSPKNAIIQYSIVGGSGKDMFSIEMKTGIIYSKAKFDYEERQSYTVDILAVNPDSPMYGSSKVVVHVTGVNEYYPRFVQPVFHFDVSESAEVGTSVGMIQATDQDAGDEGKVYYLFVGSSNDRGFSVTSDTGIIAVSRRLDRETQNRVVLTVMAKNAGGIRGNDTDEAQVIVSIQDGNDPPEFLEKVYEAEVSEAASIGTKLLVVQAQDKDVRPQNNQFSYSIIGGNNEKTFKIDPQSGEIETTLQLDRETIPMYTLTVGAIDTGTPPETGTTIVKITVTDINDNGPVFDPPNVVGYVTENEPPNTSVMTLSATDPDLPPNGAPFTYRLVGGKQQDLVTIENNTGVVRTRMSIDRESTPHLDILVEIEDSGKPALRSRHPVSIVVLDQNDTPSTPRSVHILVHAFNDMFPIGKIADVHPNDADTSGDYQCKLVNQPSMRARVFSIPSNCNLHISQVAVGTGYSMNVLGNDGRHPDVTSTVTVEMQTFDNFTVDNSITVRVENTTAQKFLTHFYKGFTDLLKTTFNVGDLPYLYGMNEKDNGLELTIAVKGVKGYQNKAHLLDVLTRKQDALQQLLQTSLITVGYSPCQNPICENGGSCSESINVFEETRITDSQTLIFTSPLVAHDFHCRCIDGFTGKKCERRQDPCSPNPCRAGGSCRRQGYDFQCICPPAREGRLCESEKGDACDGNPCRNGGSCRESPDGSSFFCLCRPGYRGNHCETIADSCRPNPCLNGGLCVSLKPGYRCSCTDSRHGRHCEKSTFGFKELSYMTFPPLDASTNDISMIFATTKPDALLVYNFGAQTGGRSDFVAIELVNGKAVFSYGGARTAITSVTVGGNTEDQSLANGEWHKITATRNGRVISLSVALCTENGDVCQECRPGDKQCYADDMGPAGTLNFNNQPMFVGGLMSADPILERPGQVSSDDLVGCVHSLAVNGRPLNLTNPLRSRGIDPTCGRTSRSPCAASPSTFSTENSDSTSVSSQSSVCGSSGVCYNRWKSVSCMCENSNLISPNCYEALEPVTLTDGGFIEFKISETHRRMQLLDTLYGGSTLWRLRNEVIKVKRFATTGSSLANLAGNQPPKKISLMFRTLRTSGLIFFAATNKDYTSLELVGGYLVYVSQLSSAGSPVNMTVNEKGLLSDNQWHNLTMISHNRGLRLMLDGDRVGEELDSAGVHDFLDPYLTDLFLGGVRRDTIRGGDTLPSGFSGCLANFTVNDEVQPMNGSGSIFWDSIQYGKVSPGCTGPVGIDTAASTTDPVSIGISLVLVFFVILLVAILVSFVVFRLRKQKKEKSGGGGNHTKQNGGTTLVAGGLANESGRTGLHPDSTVPSFMTDNGDVIRGVGGHHLVGPELISKRYKDSEVVGPEHQRPQRPDIIEREVVGGKSPPPLPTAMHHSHEQPAVVGLDSELPEHYDLENASSIAPSDIDIVYHYKGYREGANLRKYKPTPPHLPGAPVHHKHQAAAAAAQQQQQHRHSPHHAAAAAGFPPHARESPRPPPPVSRVDSPNKISLQHQSTPLARLSPSSELSQGITRILTLQDISGKPLQSALLATTSSSGGVGKDVLHSNSERSLNSPVMSRLSGQSSSASRKTPNAGQDVGNGGIPIGLTAEEIDRLNVRPRTSSLVSTLDAVSSSSGRGVNQSGREPHRLHHGAVNGGGDHSSTTTDESGNDSFTCSEIEYDNNSVTGEKLSDVIFTKLSSPDDERSSRTRNSDTGTPDNKPPPPPTSYDGFDSSFRGSLSTLVPSDDDLSHVGGPLYRPQNGSPSSLPAADSWNYLLDWGPDFESLVGVFNDIAELPDSVNARGPPSSLRLPNGTSKPSEEYV</sequence>
<dbReference type="InterPro" id="IPR020894">
    <property type="entry name" value="Cadherin_CS"/>
</dbReference>
<dbReference type="FunFam" id="2.60.40.60:FF:000013">
    <property type="entry name" value="Cadherin EGF LAG seven-pass G-type receptor"/>
    <property type="match status" value="1"/>
</dbReference>
<dbReference type="GO" id="GO:0042067">
    <property type="term" value="P:establishment of ommatidial planar polarity"/>
    <property type="evidence" value="ECO:0007669"/>
    <property type="project" value="UniProtKB-ARBA"/>
</dbReference>
<feature type="compositionally biased region" description="Low complexity" evidence="16">
    <location>
        <begin position="3159"/>
        <end position="3169"/>
    </location>
</feature>
<evidence type="ECO:0000313" key="22">
    <source>
        <dbReference type="Proteomes" id="UP000291343"/>
    </source>
</evidence>
<dbReference type="PROSITE" id="PS50026">
    <property type="entry name" value="EGF_3"/>
    <property type="match status" value="3"/>
</dbReference>
<dbReference type="InterPro" id="IPR013320">
    <property type="entry name" value="ConA-like_dom_sf"/>
</dbReference>
<feature type="compositionally biased region" description="Polar residues" evidence="16">
    <location>
        <begin position="2538"/>
        <end position="2552"/>
    </location>
</feature>
<feature type="region of interest" description="Disordered" evidence="16">
    <location>
        <begin position="3379"/>
        <end position="3404"/>
    </location>
</feature>
<evidence type="ECO:0000256" key="17">
    <source>
        <dbReference type="SAM" id="Phobius"/>
    </source>
</evidence>
<comment type="caution">
    <text evidence="15">Lacks conserved residue(s) required for the propagation of feature annotation.</text>
</comment>
<evidence type="ECO:0000256" key="12">
    <source>
        <dbReference type="ARBA" id="ARBA00023157"/>
    </source>
</evidence>
<dbReference type="GO" id="GO:0048589">
    <property type="term" value="P:developmental growth"/>
    <property type="evidence" value="ECO:0007669"/>
    <property type="project" value="UniProtKB-ARBA"/>
</dbReference>
<feature type="domain" description="Cadherin" evidence="20">
    <location>
        <begin position="922"/>
        <end position="1027"/>
    </location>
</feature>
<dbReference type="Gene3D" id="2.60.40.60">
    <property type="entry name" value="Cadherins"/>
    <property type="match status" value="18"/>
</dbReference>
<dbReference type="PROSITE" id="PS50025">
    <property type="entry name" value="LAM_G_DOMAIN"/>
    <property type="match status" value="2"/>
</dbReference>
<feature type="region of interest" description="Disordered" evidence="16">
    <location>
        <begin position="2872"/>
        <end position="2907"/>
    </location>
</feature>
<evidence type="ECO:0000256" key="9">
    <source>
        <dbReference type="ARBA" id="ARBA00022889"/>
    </source>
</evidence>
<protein>
    <submittedName>
        <fullName evidence="21">Uncharacterized protein</fullName>
    </submittedName>
</protein>
<keyword evidence="11 17" id="KW-0472">Membrane</keyword>
<dbReference type="InterPro" id="IPR039808">
    <property type="entry name" value="Cadherin"/>
</dbReference>
<dbReference type="SUPFAM" id="SSF49313">
    <property type="entry name" value="Cadherin-like"/>
    <property type="match status" value="18"/>
</dbReference>
<dbReference type="FunFam" id="2.60.40.60:FF:000039">
    <property type="entry name" value="FAT atypical cadherin 3"/>
    <property type="match status" value="1"/>
</dbReference>
<dbReference type="Pfam" id="PF00028">
    <property type="entry name" value="Cadherin"/>
    <property type="match status" value="18"/>
</dbReference>
<dbReference type="FunFam" id="2.60.40.60:FF:000035">
    <property type="entry name" value="Protocadherin Fat 3"/>
    <property type="match status" value="1"/>
</dbReference>
<keyword evidence="3" id="KW-1003">Cell membrane</keyword>
<dbReference type="Proteomes" id="UP000291343">
    <property type="component" value="Unassembled WGS sequence"/>
</dbReference>
<dbReference type="PANTHER" id="PTHR24027:SF422">
    <property type="entry name" value="CADHERIN DOMAIN-CONTAINING PROTEIN"/>
    <property type="match status" value="1"/>
</dbReference>
<evidence type="ECO:0000256" key="6">
    <source>
        <dbReference type="ARBA" id="ARBA00022729"/>
    </source>
</evidence>
<dbReference type="CDD" id="cd00110">
    <property type="entry name" value="LamG"/>
    <property type="match status" value="2"/>
</dbReference>
<dbReference type="Pfam" id="PF00054">
    <property type="entry name" value="Laminin_G_1"/>
    <property type="match status" value="1"/>
</dbReference>
<dbReference type="InParanoid" id="A0A482WJQ2"/>
<dbReference type="FunFam" id="2.60.40.60:FF:000116">
    <property type="entry name" value="Dachsous cadherin-related 2"/>
    <property type="match status" value="1"/>
</dbReference>
<dbReference type="GO" id="GO:0016342">
    <property type="term" value="C:catenin complex"/>
    <property type="evidence" value="ECO:0007669"/>
    <property type="project" value="TreeGrafter"/>
</dbReference>
<feature type="domain" description="Cadherin" evidence="20">
    <location>
        <begin position="708"/>
        <end position="812"/>
    </location>
</feature>
<evidence type="ECO:0000256" key="15">
    <source>
        <dbReference type="PROSITE-ProRule" id="PRU00076"/>
    </source>
</evidence>
<dbReference type="GO" id="GO:0022603">
    <property type="term" value="P:regulation of anatomical structure morphogenesis"/>
    <property type="evidence" value="ECO:0007669"/>
    <property type="project" value="UniProtKB-ARBA"/>
</dbReference>
<feature type="disulfide bond" evidence="15">
    <location>
        <begin position="2273"/>
        <end position="2290"/>
    </location>
</feature>
<dbReference type="GO" id="GO:0008013">
    <property type="term" value="F:beta-catenin binding"/>
    <property type="evidence" value="ECO:0007669"/>
    <property type="project" value="TreeGrafter"/>
</dbReference>
<dbReference type="PRINTS" id="PR00205">
    <property type="entry name" value="CADHERIN"/>
</dbReference>
<feature type="domain" description="EGF-like" evidence="19">
    <location>
        <begin position="2264"/>
        <end position="2302"/>
    </location>
</feature>
<keyword evidence="12 15" id="KW-1015">Disulfide bond</keyword>
<keyword evidence="22" id="KW-1185">Reference proteome</keyword>
<dbReference type="OrthoDB" id="6252479at2759"/>
<dbReference type="SUPFAM" id="SSF49899">
    <property type="entry name" value="Concanavalin A-like lectins/glucanases"/>
    <property type="match status" value="2"/>
</dbReference>
<keyword evidence="7" id="KW-0677">Repeat</keyword>
<dbReference type="STRING" id="195883.A0A482WJQ2"/>
<feature type="compositionally biased region" description="Low complexity" evidence="16">
    <location>
        <begin position="3060"/>
        <end position="3069"/>
    </location>
</feature>
<dbReference type="GO" id="GO:0001737">
    <property type="term" value="P:establishment of imaginal disc-derived wing hair orientation"/>
    <property type="evidence" value="ECO:0007669"/>
    <property type="project" value="UniProtKB-ARBA"/>
</dbReference>
<feature type="domain" description="Cadherin" evidence="20">
    <location>
        <begin position="182"/>
        <end position="286"/>
    </location>
</feature>
<keyword evidence="5 17" id="KW-0812">Transmembrane</keyword>
<evidence type="ECO:0000313" key="21">
    <source>
        <dbReference type="EMBL" id="RZF33482.1"/>
    </source>
</evidence>
<dbReference type="Gene3D" id="2.60.120.200">
    <property type="match status" value="2"/>
</dbReference>
<dbReference type="InterPro" id="IPR002126">
    <property type="entry name" value="Cadherin-like_dom"/>
</dbReference>
<dbReference type="GO" id="GO:0007156">
    <property type="term" value="P:homophilic cell adhesion via plasma membrane adhesion molecules"/>
    <property type="evidence" value="ECO:0007669"/>
    <property type="project" value="InterPro"/>
</dbReference>
<dbReference type="GO" id="GO:0016324">
    <property type="term" value="C:apical plasma membrane"/>
    <property type="evidence" value="ECO:0007669"/>
    <property type="project" value="UniProtKB-SubCell"/>
</dbReference>
<feature type="disulfide bond" evidence="15">
    <location>
        <begin position="2292"/>
        <end position="2301"/>
    </location>
</feature>
<feature type="domain" description="Cadherin" evidence="20">
    <location>
        <begin position="509"/>
        <end position="598"/>
    </location>
</feature>
<keyword evidence="6" id="KW-0732">Signal</keyword>
<feature type="compositionally biased region" description="Basic and acidic residues" evidence="16">
    <location>
        <begin position="3281"/>
        <end position="3292"/>
    </location>
</feature>
<feature type="region of interest" description="Disordered" evidence="16">
    <location>
        <begin position="3021"/>
        <end position="3088"/>
    </location>
</feature>
<evidence type="ECO:0000256" key="10">
    <source>
        <dbReference type="ARBA" id="ARBA00022989"/>
    </source>
</evidence>
<keyword evidence="13" id="KW-0325">Glycoprotein</keyword>
<evidence type="ECO:0000256" key="1">
    <source>
        <dbReference type="ARBA" id="ARBA00004221"/>
    </source>
</evidence>
<dbReference type="CDD" id="cd00054">
    <property type="entry name" value="EGF_CA"/>
    <property type="match status" value="4"/>
</dbReference>
<feature type="domain" description="Cadherin" evidence="20">
    <location>
        <begin position="1343"/>
        <end position="1450"/>
    </location>
</feature>
<keyword evidence="4 15" id="KW-0245">EGF-like domain</keyword>
<dbReference type="GO" id="GO:0016327">
    <property type="term" value="C:apicolateral plasma membrane"/>
    <property type="evidence" value="ECO:0007669"/>
    <property type="project" value="UniProtKB-ARBA"/>
</dbReference>
<dbReference type="Pfam" id="PF02210">
    <property type="entry name" value="Laminin_G_2"/>
    <property type="match status" value="1"/>
</dbReference>
<feature type="region of interest" description="Disordered" evidence="16">
    <location>
        <begin position="3134"/>
        <end position="3186"/>
    </location>
</feature>
<dbReference type="InterPro" id="IPR001791">
    <property type="entry name" value="Laminin_G"/>
</dbReference>
<dbReference type="GO" id="GO:0016339">
    <property type="term" value="P:calcium-dependent cell-cell adhesion via plasma membrane cell adhesion molecules"/>
    <property type="evidence" value="ECO:0007669"/>
    <property type="project" value="UniProtKB-ARBA"/>
</dbReference>
<dbReference type="SUPFAM" id="SSF57196">
    <property type="entry name" value="EGF/Laminin"/>
    <property type="match status" value="2"/>
</dbReference>
<dbReference type="PROSITE" id="PS01186">
    <property type="entry name" value="EGF_2"/>
    <property type="match status" value="2"/>
</dbReference>
<keyword evidence="10 17" id="KW-1133">Transmembrane helix</keyword>
<dbReference type="GO" id="GO:0035332">
    <property type="term" value="P:positive regulation of hippo signaling"/>
    <property type="evidence" value="ECO:0007669"/>
    <property type="project" value="UniProtKB-ARBA"/>
</dbReference>
<dbReference type="GO" id="GO:0090251">
    <property type="term" value="P:protein localization involved in establishment of planar polarity"/>
    <property type="evidence" value="ECO:0007669"/>
    <property type="project" value="UniProtKB-ARBA"/>
</dbReference>
<feature type="domain" description="Cadherin" evidence="20">
    <location>
        <begin position="813"/>
        <end position="925"/>
    </location>
</feature>
<evidence type="ECO:0000259" key="19">
    <source>
        <dbReference type="PROSITE" id="PS50026"/>
    </source>
</evidence>
<feature type="domain" description="Cadherin" evidence="20">
    <location>
        <begin position="83"/>
        <end position="181"/>
    </location>
</feature>
<dbReference type="FunFam" id="2.60.40.60:FF:000029">
    <property type="entry name" value="Cadherin EGF LAG seven-pass G-type receptor 3"/>
    <property type="match status" value="1"/>
</dbReference>
<dbReference type="CDD" id="cd11304">
    <property type="entry name" value="Cadherin_repeat"/>
    <property type="match status" value="18"/>
</dbReference>
<evidence type="ECO:0000256" key="3">
    <source>
        <dbReference type="ARBA" id="ARBA00022475"/>
    </source>
</evidence>
<evidence type="ECO:0000259" key="18">
    <source>
        <dbReference type="PROSITE" id="PS50025"/>
    </source>
</evidence>
<dbReference type="SMART" id="SM00179">
    <property type="entry name" value="EGF_CA"/>
    <property type="match status" value="3"/>
</dbReference>